<dbReference type="EMBL" id="CP025611">
    <property type="protein sequence ID" value="AUN31323.1"/>
    <property type="molecule type" value="Genomic_DNA"/>
</dbReference>
<proteinExistence type="predicted"/>
<evidence type="ECO:0000313" key="1">
    <source>
        <dbReference type="EMBL" id="AUN31323.1"/>
    </source>
</evidence>
<accession>A0A2K9NDV8</accession>
<protein>
    <submittedName>
        <fullName evidence="1">Uncharacterized protein</fullName>
    </submittedName>
</protein>
<evidence type="ECO:0000313" key="2">
    <source>
        <dbReference type="Proteomes" id="UP000234752"/>
    </source>
</evidence>
<gene>
    <name evidence="1" type="ORF">C0V82_14560</name>
</gene>
<organism evidence="1 2">
    <name type="scientific">Niveispirillum cyanobacteriorum</name>
    <dbReference type="NCBI Taxonomy" id="1612173"/>
    <lineage>
        <taxon>Bacteria</taxon>
        <taxon>Pseudomonadati</taxon>
        <taxon>Pseudomonadota</taxon>
        <taxon>Alphaproteobacteria</taxon>
        <taxon>Rhodospirillales</taxon>
        <taxon>Azospirillaceae</taxon>
        <taxon>Niveispirillum</taxon>
    </lineage>
</organism>
<sequence length="219" mass="24517">MAAFLLLSVQVAAQPPKALSDLTSATALRDRCRTMIPKFGVERFEDVICFYGNINAETAGQFFDLVKKDDISIIVMKSGGGDVRYAMDIGDYMVAKQVGLVIDKQCLSSCGNYIFVAAAFKFVLPDSYVCWHGGPGGSEFLGPEATAEQRQAQDAIVARSNTFLDRLHVSRDLFNAWPESWTEEQKAQVATRFWCYGKTKLETRYGVTRILYYENEDNE</sequence>
<dbReference type="AlphaFoldDB" id="A0A2K9NDV8"/>
<dbReference type="SUPFAM" id="SSF52096">
    <property type="entry name" value="ClpP/crotonase"/>
    <property type="match status" value="1"/>
</dbReference>
<dbReference type="Gene3D" id="3.90.226.10">
    <property type="entry name" value="2-enoyl-CoA Hydratase, Chain A, domain 1"/>
    <property type="match status" value="1"/>
</dbReference>
<reference evidence="1 2" key="1">
    <citation type="submission" date="2017-12" db="EMBL/GenBank/DDBJ databases">
        <title>Genomes of bacteria within cyanobacterial aggregates.</title>
        <authorList>
            <person name="Cai H."/>
        </authorList>
    </citation>
    <scope>NUCLEOTIDE SEQUENCE [LARGE SCALE GENOMIC DNA]</scope>
    <source>
        <strain evidence="1 2">TH16</strain>
    </source>
</reference>
<keyword evidence="2" id="KW-1185">Reference proteome</keyword>
<dbReference type="KEGG" id="ncb:C0V82_14560"/>
<name>A0A2K9NDV8_9PROT</name>
<dbReference type="InterPro" id="IPR029045">
    <property type="entry name" value="ClpP/crotonase-like_dom_sf"/>
</dbReference>
<dbReference type="Proteomes" id="UP000234752">
    <property type="component" value="Chromosome eg_1"/>
</dbReference>